<dbReference type="RefSeq" id="WP_188473538.1">
    <property type="nucleotide sequence ID" value="NZ_BMFZ01000005.1"/>
</dbReference>
<evidence type="ECO:0000256" key="4">
    <source>
        <dbReference type="ARBA" id="ARBA00022475"/>
    </source>
</evidence>
<dbReference type="Pfam" id="PF00482">
    <property type="entry name" value="T2SSF"/>
    <property type="match status" value="2"/>
</dbReference>
<comment type="similarity">
    <text evidence="2 9">Belongs to the GSP F family.</text>
</comment>
<dbReference type="InterPro" id="IPR018076">
    <property type="entry name" value="T2SS_GspF_dom"/>
</dbReference>
<comment type="caution">
    <text evidence="12">The sequence shown here is derived from an EMBL/GenBank/DDBJ whole genome shotgun (WGS) entry which is preliminary data.</text>
</comment>
<dbReference type="PANTHER" id="PTHR30012">
    <property type="entry name" value="GENERAL SECRETION PATHWAY PROTEIN"/>
    <property type="match status" value="1"/>
</dbReference>
<dbReference type="EMBL" id="BMFZ01000005">
    <property type="protein sequence ID" value="GGA46455.1"/>
    <property type="molecule type" value="Genomic_DNA"/>
</dbReference>
<evidence type="ECO:0000256" key="6">
    <source>
        <dbReference type="ARBA" id="ARBA00022692"/>
    </source>
</evidence>
<name>A0ABQ1GLZ5_9GAMM</name>
<feature type="transmembrane region" description="Helical" evidence="10">
    <location>
        <begin position="379"/>
        <end position="399"/>
    </location>
</feature>
<gene>
    <name evidence="12" type="primary">hofC</name>
    <name evidence="12" type="ORF">GCM10011328_21960</name>
</gene>
<evidence type="ECO:0000256" key="1">
    <source>
        <dbReference type="ARBA" id="ARBA00004429"/>
    </source>
</evidence>
<dbReference type="Proteomes" id="UP000627464">
    <property type="component" value="Unassembled WGS sequence"/>
</dbReference>
<evidence type="ECO:0000256" key="5">
    <source>
        <dbReference type="ARBA" id="ARBA00022519"/>
    </source>
</evidence>
<feature type="transmembrane region" description="Helical" evidence="10">
    <location>
        <begin position="214"/>
        <end position="241"/>
    </location>
</feature>
<dbReference type="Gene3D" id="1.20.81.30">
    <property type="entry name" value="Type II secretion system (T2SS), domain F"/>
    <property type="match status" value="2"/>
</dbReference>
<dbReference type="InterPro" id="IPR042094">
    <property type="entry name" value="T2SS_GspF_sf"/>
</dbReference>
<evidence type="ECO:0000256" key="10">
    <source>
        <dbReference type="SAM" id="Phobius"/>
    </source>
</evidence>
<accession>A0ABQ1GLZ5</accession>
<feature type="domain" description="Type II secretion system protein GspF" evidence="11">
    <location>
        <begin position="277"/>
        <end position="398"/>
    </location>
</feature>
<keyword evidence="8 10" id="KW-0472">Membrane</keyword>
<keyword evidence="4" id="KW-1003">Cell membrane</keyword>
<dbReference type="InterPro" id="IPR001992">
    <property type="entry name" value="T2SS_GspF/T4SS_PilC_CS"/>
</dbReference>
<organism evidence="12 13">
    <name type="scientific">Hafnia psychrotolerans</name>
    <dbReference type="NCBI Taxonomy" id="1477018"/>
    <lineage>
        <taxon>Bacteria</taxon>
        <taxon>Pseudomonadati</taxon>
        <taxon>Pseudomonadota</taxon>
        <taxon>Gammaproteobacteria</taxon>
        <taxon>Enterobacterales</taxon>
        <taxon>Hafniaceae</taxon>
        <taxon>Hafnia</taxon>
    </lineage>
</organism>
<evidence type="ECO:0000256" key="2">
    <source>
        <dbReference type="ARBA" id="ARBA00005745"/>
    </source>
</evidence>
<evidence type="ECO:0000313" key="12">
    <source>
        <dbReference type="EMBL" id="GGA46455.1"/>
    </source>
</evidence>
<sequence length="407" mass="45099">MNTVPQSNSNICVLYRWQAIDAQGQLQTGERLASASSEVHHQLFALSLQPILVKKQIRLRAAYWRNSDLIALIRQLATLLQAGLPLVNSLMLLAGEHSKAPWRCMLKDIACGVKEGKPLSTMLTTFPDVFPPIYRQVISIGELTGQLDRCCLQLAAQQEQQDELRKKVKKALRYPLIVSSIAIIVTVIMLTMVLPEFTKIYASFDATLPWFTELLMIASKALISYGPAFALLNIVLAIAYIRIYHPQPIWRWREQSILLRIPLVRQLVADSCLGQIFQTLAMTQQAGMTLLTGLDAAATSSTNLLFQRAVMGIKEQLALGIPLHTAIGHSPLFPSLCQQLVRIGEESGSLDDILLKLAHWHNQNANQLAETMSQSIEPILMVVMGIVVGGLVIAMYLPIFQLGSVMG</sequence>
<feature type="transmembrane region" description="Helical" evidence="10">
    <location>
        <begin position="174"/>
        <end position="194"/>
    </location>
</feature>
<evidence type="ECO:0000256" key="7">
    <source>
        <dbReference type="ARBA" id="ARBA00022989"/>
    </source>
</evidence>
<dbReference type="PROSITE" id="PS00874">
    <property type="entry name" value="T2SP_F"/>
    <property type="match status" value="1"/>
</dbReference>
<evidence type="ECO:0000256" key="3">
    <source>
        <dbReference type="ARBA" id="ARBA00022448"/>
    </source>
</evidence>
<dbReference type="InterPro" id="IPR003004">
    <property type="entry name" value="GspF/PilC"/>
</dbReference>
<feature type="domain" description="Type II secretion system protein GspF" evidence="11">
    <location>
        <begin position="73"/>
        <end position="195"/>
    </location>
</feature>
<keyword evidence="13" id="KW-1185">Reference proteome</keyword>
<keyword evidence="6 9" id="KW-0812">Transmembrane</keyword>
<evidence type="ECO:0000259" key="11">
    <source>
        <dbReference type="Pfam" id="PF00482"/>
    </source>
</evidence>
<evidence type="ECO:0000313" key="13">
    <source>
        <dbReference type="Proteomes" id="UP000627464"/>
    </source>
</evidence>
<dbReference type="PANTHER" id="PTHR30012:SF7">
    <property type="entry name" value="PROTEIN TRANSPORT PROTEIN HOFC HOMOLOG"/>
    <property type="match status" value="1"/>
</dbReference>
<keyword evidence="7 10" id="KW-1133">Transmembrane helix</keyword>
<proteinExistence type="inferred from homology"/>
<keyword evidence="5" id="KW-0997">Cell inner membrane</keyword>
<keyword evidence="3 9" id="KW-0813">Transport</keyword>
<dbReference type="PRINTS" id="PR00812">
    <property type="entry name" value="BCTERIALGSPF"/>
</dbReference>
<evidence type="ECO:0000256" key="8">
    <source>
        <dbReference type="ARBA" id="ARBA00023136"/>
    </source>
</evidence>
<reference evidence="13" key="1">
    <citation type="journal article" date="2019" name="Int. J. Syst. Evol. Microbiol.">
        <title>The Global Catalogue of Microorganisms (GCM) 10K type strain sequencing project: providing services to taxonomists for standard genome sequencing and annotation.</title>
        <authorList>
            <consortium name="The Broad Institute Genomics Platform"/>
            <consortium name="The Broad Institute Genome Sequencing Center for Infectious Disease"/>
            <person name="Wu L."/>
            <person name="Ma J."/>
        </authorList>
    </citation>
    <scope>NUCLEOTIDE SEQUENCE [LARGE SCALE GENOMIC DNA]</scope>
    <source>
        <strain evidence="13">CGMCC 1.12806</strain>
    </source>
</reference>
<evidence type="ECO:0000256" key="9">
    <source>
        <dbReference type="RuleBase" id="RU003923"/>
    </source>
</evidence>
<comment type="subcellular location">
    <subcellularLocation>
        <location evidence="1 9">Cell inner membrane</location>
        <topology evidence="1 9">Multi-pass membrane protein</topology>
    </subcellularLocation>
</comment>
<protein>
    <submittedName>
        <fullName evidence="12">Type II secretion protein F</fullName>
    </submittedName>
</protein>
<dbReference type="NCBIfam" id="NF007861">
    <property type="entry name" value="PRK10573.1"/>
    <property type="match status" value="1"/>
</dbReference>